<dbReference type="AlphaFoldDB" id="A0A1H4M8N0"/>
<keyword evidence="8" id="KW-0418">Kinase</keyword>
<evidence type="ECO:0000256" key="8">
    <source>
        <dbReference type="ARBA" id="ARBA00022777"/>
    </source>
</evidence>
<name>A0A1H4M8N0_9ACTN</name>
<dbReference type="InterPro" id="IPR013783">
    <property type="entry name" value="Ig-like_fold"/>
</dbReference>
<keyword evidence="6 17" id="KW-0732">Signal</keyword>
<dbReference type="Pfam" id="PF16640">
    <property type="entry name" value="Big_3_5"/>
    <property type="match status" value="2"/>
</dbReference>
<feature type="compositionally biased region" description="Polar residues" evidence="16">
    <location>
        <begin position="191"/>
        <end position="201"/>
    </location>
</feature>
<dbReference type="InterPro" id="IPR055163">
    <property type="entry name" value="ALK/LTK-like_GRD"/>
</dbReference>
<keyword evidence="21" id="KW-1185">Reference proteome</keyword>
<feature type="chain" id="PRO_5011662251" description="receptor protein-tyrosine kinase" evidence="17">
    <location>
        <begin position="41"/>
        <end position="969"/>
    </location>
</feature>
<evidence type="ECO:0000256" key="7">
    <source>
        <dbReference type="ARBA" id="ARBA00022741"/>
    </source>
</evidence>
<feature type="region of interest" description="Disordered" evidence="16">
    <location>
        <begin position="699"/>
        <end position="743"/>
    </location>
</feature>
<evidence type="ECO:0000313" key="21">
    <source>
        <dbReference type="Proteomes" id="UP000198742"/>
    </source>
</evidence>
<keyword evidence="7" id="KW-0547">Nucleotide-binding</keyword>
<organism evidence="20 21">
    <name type="scientific">Nocardioides exalbidus</name>
    <dbReference type="NCBI Taxonomy" id="402596"/>
    <lineage>
        <taxon>Bacteria</taxon>
        <taxon>Bacillati</taxon>
        <taxon>Actinomycetota</taxon>
        <taxon>Actinomycetes</taxon>
        <taxon>Propionibacteriales</taxon>
        <taxon>Nocardioidaceae</taxon>
        <taxon>Nocardioides</taxon>
    </lineage>
</organism>
<evidence type="ECO:0000256" key="5">
    <source>
        <dbReference type="ARBA" id="ARBA00022692"/>
    </source>
</evidence>
<keyword evidence="12" id="KW-0829">Tyrosine-protein kinase</keyword>
<evidence type="ECO:0000256" key="4">
    <source>
        <dbReference type="ARBA" id="ARBA00022679"/>
    </source>
</evidence>
<keyword evidence="10" id="KW-1133">Transmembrane helix</keyword>
<evidence type="ECO:0000313" key="20">
    <source>
        <dbReference type="EMBL" id="SEB79293.1"/>
    </source>
</evidence>
<proteinExistence type="predicted"/>
<evidence type="ECO:0000259" key="19">
    <source>
        <dbReference type="Pfam" id="PF16640"/>
    </source>
</evidence>
<dbReference type="STRING" id="402596.SAMN04489844_1071"/>
<feature type="signal peptide" evidence="17">
    <location>
        <begin position="1"/>
        <end position="40"/>
    </location>
</feature>
<comment type="subcellular location">
    <subcellularLocation>
        <location evidence="1">Cell membrane</location>
        <topology evidence="1">Single-pass type I membrane protein</topology>
    </subcellularLocation>
</comment>
<gene>
    <name evidence="20" type="ORF">SAMN04489844_1071</name>
</gene>
<keyword evidence="11" id="KW-0472">Membrane</keyword>
<reference evidence="21" key="1">
    <citation type="submission" date="2016-10" db="EMBL/GenBank/DDBJ databases">
        <authorList>
            <person name="Varghese N."/>
            <person name="Submissions S."/>
        </authorList>
    </citation>
    <scope>NUCLEOTIDE SEQUENCE [LARGE SCALE GENOMIC DNA]</scope>
    <source>
        <strain evidence="21">DSM 22017</strain>
    </source>
</reference>
<dbReference type="GO" id="GO:0005886">
    <property type="term" value="C:plasma membrane"/>
    <property type="evidence" value="ECO:0007669"/>
    <property type="project" value="UniProtKB-SubCell"/>
</dbReference>
<evidence type="ECO:0000256" key="11">
    <source>
        <dbReference type="ARBA" id="ARBA00023136"/>
    </source>
</evidence>
<evidence type="ECO:0000256" key="13">
    <source>
        <dbReference type="ARBA" id="ARBA00023157"/>
    </source>
</evidence>
<dbReference type="Gene3D" id="2.60.40.1080">
    <property type="match status" value="1"/>
</dbReference>
<keyword evidence="4" id="KW-0808">Transferase</keyword>
<evidence type="ECO:0000256" key="17">
    <source>
        <dbReference type="SAM" id="SignalP"/>
    </source>
</evidence>
<feature type="domain" description="Bacterial Ig-like" evidence="19">
    <location>
        <begin position="570"/>
        <end position="646"/>
    </location>
</feature>
<dbReference type="RefSeq" id="WP_090968189.1">
    <property type="nucleotide sequence ID" value="NZ_FNRT01000002.1"/>
</dbReference>
<accession>A0A1H4M8N0</accession>
<dbReference type="GO" id="GO:0004714">
    <property type="term" value="F:transmembrane receptor protein tyrosine kinase activity"/>
    <property type="evidence" value="ECO:0007669"/>
    <property type="project" value="UniProtKB-EC"/>
</dbReference>
<evidence type="ECO:0000256" key="6">
    <source>
        <dbReference type="ARBA" id="ARBA00022729"/>
    </source>
</evidence>
<dbReference type="Gene3D" id="2.60.40.10">
    <property type="entry name" value="Immunoglobulins"/>
    <property type="match status" value="3"/>
</dbReference>
<dbReference type="Pfam" id="PF12810">
    <property type="entry name" value="ALK_LTK_GRD"/>
    <property type="match status" value="1"/>
</dbReference>
<feature type="domain" description="Bacterial Ig-like" evidence="19">
    <location>
        <begin position="654"/>
        <end position="730"/>
    </location>
</feature>
<dbReference type="Proteomes" id="UP000198742">
    <property type="component" value="Unassembled WGS sequence"/>
</dbReference>
<evidence type="ECO:0000256" key="12">
    <source>
        <dbReference type="ARBA" id="ARBA00023137"/>
    </source>
</evidence>
<evidence type="ECO:0000256" key="16">
    <source>
        <dbReference type="SAM" id="MobiDB-lite"/>
    </source>
</evidence>
<evidence type="ECO:0000256" key="9">
    <source>
        <dbReference type="ARBA" id="ARBA00022840"/>
    </source>
</evidence>
<keyword evidence="14" id="KW-0675">Receptor</keyword>
<dbReference type="InterPro" id="IPR032109">
    <property type="entry name" value="Big_3_5"/>
</dbReference>
<evidence type="ECO:0000259" key="18">
    <source>
        <dbReference type="Pfam" id="PF12810"/>
    </source>
</evidence>
<sequence>MTSRISVGATARRGLRTLTALALPATTLALVGLGAPAAFAANPATDCVLAGDHFNCTLPYAFTGAEQTLVVPHGVHSVDVTAVGANASTYQGNAVDATPGRGAVVTANVSVTPGSTYYVRVGGPANISTGGWNGGGRSLGSGGGGGATDLRSLPGTDAATLSSRILVAGGGGGADINGANGGDAGLVGNDGTRSPATSNTPGKGATQVAGGAAGAGGSGATAGQLGVGGTGASPYGGGGGGGLYGGGGGGGGVFAGGTGGGGGSSLVPSGGTVAVNTAALAPQMKITYSSPITDADLAVGAPSVAAGVANPVTMTVTDGSASATVTPQALTIAPTGGTTGAACTATACSATEIGTYTVTGTYGTFVQKATFKVVAGAAASIDLTPATGTAAAGEQVDYTVTGTDTYGNALGDLTGQSLVTWTGPGGTNVACPSGVCKIDAVGDYTINASTPGAGGAAVTDSATLTVTAADVATLKLSPANAVVAAGQSRSYTVTGKDAFGNDLGDLTSSAAISFAPYDGGASTSCVTASCTPATAGVYQVTATVGGASATATLVVEAVATEVTVTPVSGIVFGADVPVSATVSSVAGTPTGTVQFSLDGTTVGVPVTVGSDGVAALPDVSGLHAGLHTLGAAYISADGSFARGNDESSFVVAKAPTTTTVTAATGKLTATVTGAGEPTGDVTFYVDGVDVGSAPLADGTATLEGTSNDGGSVVGASYAGDADHEASSASSSRKAPVVTPKADGQGHSGWFNGPVTVSFVCGSDVTSCPAPVVLAKEGAGQYVTRTVTGTDGGVTTVTAGPYNLDLTAPTASVSRVGDGKTYKGRARIGQCEGGDALSGLASCTVVTTGGPFGAMTSTATTTDVAGNVTTSTASYRVLGTWLARSKQVGSAWTLGKGSRRVLHVMSTKAPKLSGSDAVTASSFRMVGRTGAITGWVAFLTAPDSLKAGRTVSLKLTSSQGAQTVRLSITR</sequence>
<dbReference type="EC" id="2.7.10.1" evidence="2"/>
<evidence type="ECO:0000256" key="15">
    <source>
        <dbReference type="ARBA" id="ARBA00023180"/>
    </source>
</evidence>
<feature type="region of interest" description="Disordered" evidence="16">
    <location>
        <begin position="186"/>
        <end position="213"/>
    </location>
</feature>
<keyword evidence="13" id="KW-1015">Disulfide bond</keyword>
<evidence type="ECO:0000256" key="2">
    <source>
        <dbReference type="ARBA" id="ARBA00011902"/>
    </source>
</evidence>
<keyword evidence="3" id="KW-1003">Cell membrane</keyword>
<keyword evidence="5" id="KW-0812">Transmembrane</keyword>
<protein>
    <recommendedName>
        <fullName evidence="2">receptor protein-tyrosine kinase</fullName>
        <ecNumber evidence="2">2.7.10.1</ecNumber>
    </recommendedName>
</protein>
<dbReference type="EMBL" id="FNRT01000002">
    <property type="protein sequence ID" value="SEB79293.1"/>
    <property type="molecule type" value="Genomic_DNA"/>
</dbReference>
<keyword evidence="9" id="KW-0067">ATP-binding</keyword>
<evidence type="ECO:0000256" key="14">
    <source>
        <dbReference type="ARBA" id="ARBA00023170"/>
    </source>
</evidence>
<dbReference type="OrthoDB" id="5116909at2"/>
<feature type="domain" description="ALK/LTK-like glycine-rich" evidence="18">
    <location>
        <begin position="80"/>
        <end position="267"/>
    </location>
</feature>
<evidence type="ECO:0000256" key="1">
    <source>
        <dbReference type="ARBA" id="ARBA00004251"/>
    </source>
</evidence>
<keyword evidence="15" id="KW-0325">Glycoprotein</keyword>
<evidence type="ECO:0000256" key="10">
    <source>
        <dbReference type="ARBA" id="ARBA00022989"/>
    </source>
</evidence>
<dbReference type="GO" id="GO:0005975">
    <property type="term" value="P:carbohydrate metabolic process"/>
    <property type="evidence" value="ECO:0007669"/>
    <property type="project" value="UniProtKB-ARBA"/>
</dbReference>
<evidence type="ECO:0000256" key="3">
    <source>
        <dbReference type="ARBA" id="ARBA00022475"/>
    </source>
</evidence>
<dbReference type="GO" id="GO:0005524">
    <property type="term" value="F:ATP binding"/>
    <property type="evidence" value="ECO:0007669"/>
    <property type="project" value="UniProtKB-KW"/>
</dbReference>